<evidence type="ECO:0000313" key="1">
    <source>
        <dbReference type="EMBL" id="EEZ92510.1"/>
    </source>
</evidence>
<sequence length="132" mass="15094">MIDSQRLYHTLKVLDHFINDALGLEYDPPKLSGFHYNRELLKAAVANTYVETISNRADSLHLSIEKSSIDRIKSAFLSTTKAVTKPFLLKERRMMLAFDYTAEDFYGDSGGRWLHGWTGEERGESQSSPFCQ</sequence>
<proteinExistence type="predicted"/>
<reference evidence="1 2" key="1">
    <citation type="journal article" date="2010" name="Proc. Natl. Acad. Sci. U.S.A.">
        <title>Enigmatic, ultrasmall, uncultivated Archaea.</title>
        <authorList>
            <person name="Baker B.J."/>
            <person name="Comolli L.R."/>
            <person name="Dick G.J."/>
            <person name="Hauser L.J."/>
            <person name="Hyatt D."/>
            <person name="Dill B.D."/>
            <person name="Land M.L."/>
            <person name="Verberkmoes N.C."/>
            <person name="Hettich R.L."/>
            <person name="Banfield J.F."/>
        </authorList>
    </citation>
    <scope>NUCLEOTIDE SEQUENCE [LARGE SCALE GENOMIC DNA]</scope>
</reference>
<accession>D2EGH3</accession>
<gene>
    <name evidence="1" type="ORF">BJBARM4_0872</name>
</gene>
<dbReference type="AlphaFoldDB" id="D2EGH3"/>
<dbReference type="Proteomes" id="UP000009375">
    <property type="component" value="Unassembled WGS sequence"/>
</dbReference>
<protein>
    <submittedName>
        <fullName evidence="1">Uncharacterized protein</fullName>
    </submittedName>
</protein>
<name>D2EGH3_PARA4</name>
<organism evidence="1 2">
    <name type="scientific">Candidatus Parvarchaeum acidiphilum ARMAN-4</name>
    <dbReference type="NCBI Taxonomy" id="662760"/>
    <lineage>
        <taxon>Archaea</taxon>
        <taxon>Candidatus Parvarchaeota</taxon>
        <taxon>Candidatus Parvarchaeum</taxon>
    </lineage>
</organism>
<dbReference type="EMBL" id="GG730075">
    <property type="protein sequence ID" value="EEZ92510.1"/>
    <property type="molecule type" value="Genomic_DNA"/>
</dbReference>
<evidence type="ECO:0000313" key="2">
    <source>
        <dbReference type="Proteomes" id="UP000009375"/>
    </source>
</evidence>